<proteinExistence type="predicted"/>
<evidence type="ECO:0000256" key="1">
    <source>
        <dbReference type="SAM" id="Phobius"/>
    </source>
</evidence>
<organism evidence="2 3">
    <name type="scientific">Streptomyces echinoruber</name>
    <dbReference type="NCBI Taxonomy" id="68898"/>
    <lineage>
        <taxon>Bacteria</taxon>
        <taxon>Bacillati</taxon>
        <taxon>Actinomycetota</taxon>
        <taxon>Actinomycetes</taxon>
        <taxon>Kitasatosporales</taxon>
        <taxon>Streptomycetaceae</taxon>
        <taxon>Streptomyces</taxon>
    </lineage>
</organism>
<reference evidence="2" key="1">
    <citation type="journal article" date="2014" name="Int. J. Syst. Evol. Microbiol.">
        <title>Complete genome sequence of Corynebacterium casei LMG S-19264T (=DSM 44701T), isolated from a smear-ripened cheese.</title>
        <authorList>
            <consortium name="US DOE Joint Genome Institute (JGI-PGF)"/>
            <person name="Walter F."/>
            <person name="Albersmeier A."/>
            <person name="Kalinowski J."/>
            <person name="Ruckert C."/>
        </authorList>
    </citation>
    <scope>NUCLEOTIDE SEQUENCE</scope>
    <source>
        <strain evidence="2">JCM 5016</strain>
    </source>
</reference>
<dbReference type="AlphaFoldDB" id="A0A918VRA9"/>
<accession>A0A918VRA9</accession>
<keyword evidence="1" id="KW-0812">Transmembrane</keyword>
<keyword evidence="3" id="KW-1185">Reference proteome</keyword>
<sequence>MCVGVHVDDAYRDAVLDALYTNDQRVVAPSVGFDARRVLVHALRARRIAAAWAALVLAVWLTGCLLTNLLVLALFPGCALLAACGRAARSRRGSGAVLRWAGRITFGLGLYLVAYVALADPAQSTYGSDPYGYGYGYYDDSALLPWDAWDARHGWIALGCLAATACCVLLRQHHLDRVLRRDLAPEVFADPARDPAEHVTSPRLQWIGERIRREQHAPLILYDMADPFCGMGTLQEAWTLTVELRPASGARAPTPFDPGEPFSNGWLIDHIKTQVAALRHPVLRGSSETAGVRLDRLRHMEIDECVFLPVEGLLSRDQTPHGRDVFEEHRRAAVEESGEARRHFLRVRVGAWREEVVTTVFVRAHTQGGIVTLEIVSYVLNPLRTDFHTADRAARLPGPVGLPSRIGRALVRTPAVAGSALADVWRTFAWFLLTAFNGGGRRPPQGPAVSVRELGAERYASMFQELDAGRYIATIRERVVHAVRLALLERDWDTSELDARAAFLRDSGVRAERLRLPDPVPGVSVGHGDLPRRKPA</sequence>
<keyword evidence="1" id="KW-1133">Transmembrane helix</keyword>
<feature type="transmembrane region" description="Helical" evidence="1">
    <location>
        <begin position="100"/>
        <end position="118"/>
    </location>
</feature>
<evidence type="ECO:0000313" key="3">
    <source>
        <dbReference type="Proteomes" id="UP000623010"/>
    </source>
</evidence>
<keyword evidence="1" id="KW-0472">Membrane</keyword>
<dbReference type="EMBL" id="BMWH01000047">
    <property type="protein sequence ID" value="GHA17424.1"/>
    <property type="molecule type" value="Genomic_DNA"/>
</dbReference>
<dbReference type="Proteomes" id="UP000623010">
    <property type="component" value="Unassembled WGS sequence"/>
</dbReference>
<reference evidence="2" key="2">
    <citation type="submission" date="2020-09" db="EMBL/GenBank/DDBJ databases">
        <authorList>
            <person name="Sun Q."/>
            <person name="Ohkuma M."/>
        </authorList>
    </citation>
    <scope>NUCLEOTIDE SEQUENCE</scope>
    <source>
        <strain evidence="2">JCM 5016</strain>
    </source>
</reference>
<evidence type="ECO:0000313" key="2">
    <source>
        <dbReference type="EMBL" id="GHA17424.1"/>
    </source>
</evidence>
<protein>
    <submittedName>
        <fullName evidence="2">Uncharacterized protein</fullName>
    </submittedName>
</protein>
<name>A0A918VRA9_9ACTN</name>
<gene>
    <name evidence="2" type="ORF">GCM10010389_64660</name>
</gene>
<comment type="caution">
    <text evidence="2">The sequence shown here is derived from an EMBL/GenBank/DDBJ whole genome shotgun (WGS) entry which is preliminary data.</text>
</comment>